<proteinExistence type="inferred from homology"/>
<dbReference type="SUPFAM" id="SSF53474">
    <property type="entry name" value="alpha/beta-Hydrolases"/>
    <property type="match status" value="1"/>
</dbReference>
<feature type="signal peptide" evidence="3">
    <location>
        <begin position="1"/>
        <end position="20"/>
    </location>
</feature>
<dbReference type="PANTHER" id="PTHR48081:SF30">
    <property type="entry name" value="ACETYL-HYDROLASE LIPR-RELATED"/>
    <property type="match status" value="1"/>
</dbReference>
<feature type="domain" description="Dienelactone hydrolase" evidence="4">
    <location>
        <begin position="173"/>
        <end position="253"/>
    </location>
</feature>
<dbReference type="RefSeq" id="WP_345318818.1">
    <property type="nucleotide sequence ID" value="NZ_BAABGA010000006.1"/>
</dbReference>
<organism evidence="6 7">
    <name type="scientific">Novipirellula rosea</name>
    <dbReference type="NCBI Taxonomy" id="1031540"/>
    <lineage>
        <taxon>Bacteria</taxon>
        <taxon>Pseudomonadati</taxon>
        <taxon>Planctomycetota</taxon>
        <taxon>Planctomycetia</taxon>
        <taxon>Pirellulales</taxon>
        <taxon>Pirellulaceae</taxon>
        <taxon>Novipirellula</taxon>
    </lineage>
</organism>
<dbReference type="Gene3D" id="3.40.50.1820">
    <property type="entry name" value="alpha/beta hydrolase"/>
    <property type="match status" value="1"/>
</dbReference>
<dbReference type="InterPro" id="IPR050300">
    <property type="entry name" value="GDXG_lipolytic_enzyme"/>
</dbReference>
<evidence type="ECO:0000256" key="1">
    <source>
        <dbReference type="ARBA" id="ARBA00010515"/>
    </source>
</evidence>
<dbReference type="Pfam" id="PF20434">
    <property type="entry name" value="BD-FAE"/>
    <property type="match status" value="1"/>
</dbReference>
<feature type="domain" description="BD-FAE-like" evidence="5">
    <location>
        <begin position="50"/>
        <end position="159"/>
    </location>
</feature>
<dbReference type="InterPro" id="IPR002925">
    <property type="entry name" value="Dienelactn_hydro"/>
</dbReference>
<dbReference type="InterPro" id="IPR029058">
    <property type="entry name" value="AB_hydrolase_fold"/>
</dbReference>
<accession>A0ABP8M5A7</accession>
<dbReference type="InterPro" id="IPR049492">
    <property type="entry name" value="BD-FAE-like_dom"/>
</dbReference>
<evidence type="ECO:0000256" key="3">
    <source>
        <dbReference type="SAM" id="SignalP"/>
    </source>
</evidence>
<dbReference type="Pfam" id="PF01738">
    <property type="entry name" value="DLH"/>
    <property type="match status" value="1"/>
</dbReference>
<name>A0ABP8M5A7_9BACT</name>
<evidence type="ECO:0000256" key="2">
    <source>
        <dbReference type="ARBA" id="ARBA00022801"/>
    </source>
</evidence>
<sequence length="292" mass="31910">MKPMIVFVGLVLFCNQCLVADDFTPDRVVTYKTIGDVELKLHVFEPDGHQTSDKAPAIVFFFGGGWTGGDPKQFFQQARTLADDGMVAFSADYRVKSRNKTTPFESVKDAKSAVRWIRGHAAELGIDPEKIVASGGSAGGHIAACTGVIQGEEEAGEDLTVSSRPNAMILFNPVLDTTAKGYGLSKVGETRQTDISPCHHVKPGIVPTLLLHGTADTTVPFENAERFARLMEAAGNRCQLEAFEDQNHGFFNSPFFRPKTKDIRVYKQVMQKSRAFLISLGYLDDSASSKSK</sequence>
<protein>
    <submittedName>
        <fullName evidence="6">Alpha/beta hydrolase</fullName>
    </submittedName>
</protein>
<dbReference type="Proteomes" id="UP001500840">
    <property type="component" value="Unassembled WGS sequence"/>
</dbReference>
<dbReference type="EMBL" id="BAABGA010000006">
    <property type="protein sequence ID" value="GAA4444776.1"/>
    <property type="molecule type" value="Genomic_DNA"/>
</dbReference>
<comment type="similarity">
    <text evidence="1">Belongs to the 'GDXG' lipolytic enzyme family.</text>
</comment>
<keyword evidence="3" id="KW-0732">Signal</keyword>
<dbReference type="PANTHER" id="PTHR48081">
    <property type="entry name" value="AB HYDROLASE SUPERFAMILY PROTEIN C4A8.06C"/>
    <property type="match status" value="1"/>
</dbReference>
<evidence type="ECO:0000259" key="4">
    <source>
        <dbReference type="Pfam" id="PF01738"/>
    </source>
</evidence>
<comment type="caution">
    <text evidence="6">The sequence shown here is derived from an EMBL/GenBank/DDBJ whole genome shotgun (WGS) entry which is preliminary data.</text>
</comment>
<feature type="chain" id="PRO_5046298456" evidence="3">
    <location>
        <begin position="21"/>
        <end position="292"/>
    </location>
</feature>
<evidence type="ECO:0000313" key="7">
    <source>
        <dbReference type="Proteomes" id="UP001500840"/>
    </source>
</evidence>
<gene>
    <name evidence="6" type="ORF">GCM10023156_03520</name>
</gene>
<keyword evidence="7" id="KW-1185">Reference proteome</keyword>
<reference evidence="7" key="1">
    <citation type="journal article" date="2019" name="Int. J. Syst. Evol. Microbiol.">
        <title>The Global Catalogue of Microorganisms (GCM) 10K type strain sequencing project: providing services to taxonomists for standard genome sequencing and annotation.</title>
        <authorList>
            <consortium name="The Broad Institute Genomics Platform"/>
            <consortium name="The Broad Institute Genome Sequencing Center for Infectious Disease"/>
            <person name="Wu L."/>
            <person name="Ma J."/>
        </authorList>
    </citation>
    <scope>NUCLEOTIDE SEQUENCE [LARGE SCALE GENOMIC DNA]</scope>
    <source>
        <strain evidence="7">JCM 17759</strain>
    </source>
</reference>
<keyword evidence="2 6" id="KW-0378">Hydrolase</keyword>
<evidence type="ECO:0000259" key="5">
    <source>
        <dbReference type="Pfam" id="PF20434"/>
    </source>
</evidence>
<dbReference type="GO" id="GO:0016787">
    <property type="term" value="F:hydrolase activity"/>
    <property type="evidence" value="ECO:0007669"/>
    <property type="project" value="UniProtKB-KW"/>
</dbReference>
<evidence type="ECO:0000313" key="6">
    <source>
        <dbReference type="EMBL" id="GAA4444776.1"/>
    </source>
</evidence>